<dbReference type="RefSeq" id="WP_072316244.1">
    <property type="nucleotide sequence ID" value="NZ_FPJE01000004.1"/>
</dbReference>
<organism evidence="9 10">
    <name type="scientific">Sinomicrobium oceani</name>
    <dbReference type="NCBI Taxonomy" id="1150368"/>
    <lineage>
        <taxon>Bacteria</taxon>
        <taxon>Pseudomonadati</taxon>
        <taxon>Bacteroidota</taxon>
        <taxon>Flavobacteriia</taxon>
        <taxon>Flavobacteriales</taxon>
        <taxon>Flavobacteriaceae</taxon>
        <taxon>Sinomicrobium</taxon>
    </lineage>
</organism>
<evidence type="ECO:0000313" key="9">
    <source>
        <dbReference type="EMBL" id="SFW29468.1"/>
    </source>
</evidence>
<comment type="pathway">
    <text evidence="5">Amino-acid biosynthesis; D-alanine biosynthesis; D-alanine from L-alanine: step 1/1.</text>
</comment>
<evidence type="ECO:0000259" key="8">
    <source>
        <dbReference type="SMART" id="SM01005"/>
    </source>
</evidence>
<dbReference type="AlphaFoldDB" id="A0A1K1N207"/>
<sequence length="368" mass="40982">MTKVAETVLEVDLGALRHNYEFLRSTLRPGTKFIAVVKAFAYGHDSRIIAPFLEKLGVDYFAVAYTSEGIELREAGVRTPIMVLHPQHVHFNSIIDSQLEPCIYSRRVLSLFLETARSRNLKTYPVHLKFNTGLNRLGFEEKEVAALVYQLGQQQHIRAASLFSHLAASEDLNEEAFTRNQIELFKTMAAAFEKQAGYKPLLHQCNTSGILCYPDAHFDMVRSGIGLYGYGNDETKDKLLRRVGTLKTIISQIHHLEKGESLGYNRGYIAEHSTVTATLPLGHADGIGRQYGKGKAFVNINGKKAPIIGNVCMDMLMVDITGIDCQEGDEVIVYGGFPTAEEFAATAGTISYELITGISRRVKRIYTE</sequence>
<keyword evidence="3 5" id="KW-0663">Pyridoxal phosphate</keyword>
<feature type="binding site" evidence="5 7">
    <location>
        <position position="136"/>
    </location>
    <ligand>
        <name>substrate</name>
    </ligand>
</feature>
<dbReference type="PRINTS" id="PR00992">
    <property type="entry name" value="ALARACEMASE"/>
</dbReference>
<dbReference type="GO" id="GO:0005829">
    <property type="term" value="C:cytosol"/>
    <property type="evidence" value="ECO:0007669"/>
    <property type="project" value="TreeGrafter"/>
</dbReference>
<name>A0A1K1N207_9FLAO</name>
<evidence type="ECO:0000256" key="3">
    <source>
        <dbReference type="ARBA" id="ARBA00022898"/>
    </source>
</evidence>
<feature type="domain" description="Alanine racemase C-terminal" evidence="8">
    <location>
        <begin position="243"/>
        <end position="367"/>
    </location>
</feature>
<comment type="similarity">
    <text evidence="5">Belongs to the alanine racemase family.</text>
</comment>
<dbReference type="Gene3D" id="2.40.37.10">
    <property type="entry name" value="Lyase, Ornithine Decarboxylase, Chain A, domain 1"/>
    <property type="match status" value="1"/>
</dbReference>
<comment type="function">
    <text evidence="5">Catalyzes the interconversion of L-alanine and D-alanine. May also act on other amino acids.</text>
</comment>
<dbReference type="Pfam" id="PF01168">
    <property type="entry name" value="Ala_racemase_N"/>
    <property type="match status" value="1"/>
</dbReference>
<dbReference type="HAMAP" id="MF_01201">
    <property type="entry name" value="Ala_racemase"/>
    <property type="match status" value="1"/>
</dbReference>
<evidence type="ECO:0000256" key="2">
    <source>
        <dbReference type="ARBA" id="ARBA00001933"/>
    </source>
</evidence>
<evidence type="ECO:0000256" key="5">
    <source>
        <dbReference type="HAMAP-Rule" id="MF_01201"/>
    </source>
</evidence>
<evidence type="ECO:0000256" key="6">
    <source>
        <dbReference type="PIRSR" id="PIRSR600821-50"/>
    </source>
</evidence>
<dbReference type="GO" id="GO:0008784">
    <property type="term" value="F:alanine racemase activity"/>
    <property type="evidence" value="ECO:0007669"/>
    <property type="project" value="UniProtKB-UniRule"/>
</dbReference>
<evidence type="ECO:0000256" key="7">
    <source>
        <dbReference type="PIRSR" id="PIRSR600821-52"/>
    </source>
</evidence>
<evidence type="ECO:0000256" key="1">
    <source>
        <dbReference type="ARBA" id="ARBA00000316"/>
    </source>
</evidence>
<dbReference type="SMART" id="SM01005">
    <property type="entry name" value="Ala_racemase_C"/>
    <property type="match status" value="1"/>
</dbReference>
<feature type="active site" description="Proton acceptor; specific for L-alanine" evidence="5">
    <location>
        <position position="264"/>
    </location>
</feature>
<comment type="cofactor">
    <cofactor evidence="2 5 6">
        <name>pyridoxal 5'-phosphate</name>
        <dbReference type="ChEBI" id="CHEBI:597326"/>
    </cofactor>
</comment>
<protein>
    <recommendedName>
        <fullName evidence="5">Alanine racemase</fullName>
        <ecNumber evidence="5">5.1.1.1</ecNumber>
    </recommendedName>
</protein>
<dbReference type="UniPathway" id="UPA00042">
    <property type="reaction ID" value="UER00497"/>
</dbReference>
<feature type="modified residue" description="N6-(pyridoxal phosphate)lysine" evidence="5 6">
    <location>
        <position position="38"/>
    </location>
</feature>
<dbReference type="PANTHER" id="PTHR30511:SF0">
    <property type="entry name" value="ALANINE RACEMASE, CATABOLIC-RELATED"/>
    <property type="match status" value="1"/>
</dbReference>
<evidence type="ECO:0000256" key="4">
    <source>
        <dbReference type="ARBA" id="ARBA00023235"/>
    </source>
</evidence>
<dbReference type="NCBIfam" id="TIGR00492">
    <property type="entry name" value="alr"/>
    <property type="match status" value="1"/>
</dbReference>
<dbReference type="CDD" id="cd00430">
    <property type="entry name" value="PLPDE_III_AR"/>
    <property type="match status" value="1"/>
</dbReference>
<dbReference type="STRING" id="1150368.SAMN02927921_00961"/>
<dbReference type="EC" id="5.1.1.1" evidence="5"/>
<feature type="binding site" evidence="5 7">
    <location>
        <position position="313"/>
    </location>
    <ligand>
        <name>substrate</name>
    </ligand>
</feature>
<dbReference type="Pfam" id="PF00842">
    <property type="entry name" value="Ala_racemase_C"/>
    <property type="match status" value="1"/>
</dbReference>
<evidence type="ECO:0000313" key="10">
    <source>
        <dbReference type="Proteomes" id="UP000182248"/>
    </source>
</evidence>
<comment type="catalytic activity">
    <reaction evidence="1 5">
        <text>L-alanine = D-alanine</text>
        <dbReference type="Rhea" id="RHEA:20249"/>
        <dbReference type="ChEBI" id="CHEBI:57416"/>
        <dbReference type="ChEBI" id="CHEBI:57972"/>
        <dbReference type="EC" id="5.1.1.1"/>
    </reaction>
</comment>
<dbReference type="SUPFAM" id="SSF51419">
    <property type="entry name" value="PLP-binding barrel"/>
    <property type="match status" value="1"/>
</dbReference>
<keyword evidence="10" id="KW-1185">Reference proteome</keyword>
<gene>
    <name evidence="9" type="ORF">SAMN02927921_00961</name>
</gene>
<feature type="active site" description="Proton acceptor; specific for D-alanine" evidence="5">
    <location>
        <position position="38"/>
    </location>
</feature>
<accession>A0A1K1N207</accession>
<dbReference type="Proteomes" id="UP000182248">
    <property type="component" value="Unassembled WGS sequence"/>
</dbReference>
<dbReference type="GO" id="GO:0030632">
    <property type="term" value="P:D-alanine biosynthetic process"/>
    <property type="evidence" value="ECO:0007669"/>
    <property type="project" value="UniProtKB-UniRule"/>
</dbReference>
<dbReference type="InterPro" id="IPR001608">
    <property type="entry name" value="Ala_racemase_N"/>
</dbReference>
<dbReference type="SUPFAM" id="SSF50621">
    <property type="entry name" value="Alanine racemase C-terminal domain-like"/>
    <property type="match status" value="1"/>
</dbReference>
<dbReference type="InterPro" id="IPR029066">
    <property type="entry name" value="PLP-binding_barrel"/>
</dbReference>
<dbReference type="Gene3D" id="3.20.20.10">
    <property type="entry name" value="Alanine racemase"/>
    <property type="match status" value="1"/>
</dbReference>
<dbReference type="PANTHER" id="PTHR30511">
    <property type="entry name" value="ALANINE RACEMASE"/>
    <property type="match status" value="1"/>
</dbReference>
<dbReference type="InterPro" id="IPR000821">
    <property type="entry name" value="Ala_racemase"/>
</dbReference>
<keyword evidence="4 5" id="KW-0413">Isomerase</keyword>
<dbReference type="GO" id="GO:0030170">
    <property type="term" value="F:pyridoxal phosphate binding"/>
    <property type="evidence" value="ECO:0007669"/>
    <property type="project" value="UniProtKB-UniRule"/>
</dbReference>
<dbReference type="FunFam" id="3.20.20.10:FF:000002">
    <property type="entry name" value="Alanine racemase"/>
    <property type="match status" value="1"/>
</dbReference>
<dbReference type="OrthoDB" id="9801978at2"/>
<dbReference type="InterPro" id="IPR011079">
    <property type="entry name" value="Ala_racemase_C"/>
</dbReference>
<proteinExistence type="inferred from homology"/>
<dbReference type="InterPro" id="IPR009006">
    <property type="entry name" value="Ala_racemase/Decarboxylase_C"/>
</dbReference>
<dbReference type="EMBL" id="FPJE01000004">
    <property type="protein sequence ID" value="SFW29468.1"/>
    <property type="molecule type" value="Genomic_DNA"/>
</dbReference>
<reference evidence="9 10" key="1">
    <citation type="submission" date="2016-11" db="EMBL/GenBank/DDBJ databases">
        <authorList>
            <person name="Jaros S."/>
            <person name="Januszkiewicz K."/>
            <person name="Wedrychowicz H."/>
        </authorList>
    </citation>
    <scope>NUCLEOTIDE SEQUENCE [LARGE SCALE GENOMIC DNA]</scope>
    <source>
        <strain evidence="9 10">CGMCC 1.12145</strain>
    </source>
</reference>